<reference evidence="2 3" key="1">
    <citation type="submission" date="2022-06" db="EMBL/GenBank/DDBJ databases">
        <title>Mycolicibacterium sp. CAU 1645 isolated from seawater.</title>
        <authorList>
            <person name="Kim W."/>
        </authorList>
    </citation>
    <scope>NUCLEOTIDE SEQUENCE [LARGE SCALE GENOMIC DNA]</scope>
    <source>
        <strain evidence="2 3">CAU 1645</strain>
    </source>
</reference>
<accession>A0ABT1M4P2</accession>
<keyword evidence="1" id="KW-0732">Signal</keyword>
<sequence length="110" mass="11177">MRVTTKLTVCFGGLLLAAGAGAGIASAEPDVEAIVNSPCNYSQVVAALKAQDPAAASQLLGNPIANGYLQQLVAAPPDGRRGLIAQLQKYPQLAAYTGTINATAATCSQY</sequence>
<gene>
    <name evidence="2" type="ORF">NM203_18250</name>
</gene>
<feature type="signal peptide" evidence="1">
    <location>
        <begin position="1"/>
        <end position="22"/>
    </location>
</feature>
<evidence type="ECO:0000313" key="2">
    <source>
        <dbReference type="EMBL" id="MCP9274134.1"/>
    </source>
</evidence>
<evidence type="ECO:0000256" key="1">
    <source>
        <dbReference type="SAM" id="SignalP"/>
    </source>
</evidence>
<dbReference type="EMBL" id="JANDBD010000007">
    <property type="protein sequence ID" value="MCP9274134.1"/>
    <property type="molecule type" value="Genomic_DNA"/>
</dbReference>
<dbReference type="Proteomes" id="UP001651690">
    <property type="component" value="Unassembled WGS sequence"/>
</dbReference>
<organism evidence="2 3">
    <name type="scientific">Mycolicibacterium arenosum</name>
    <dbReference type="NCBI Taxonomy" id="2952157"/>
    <lineage>
        <taxon>Bacteria</taxon>
        <taxon>Bacillati</taxon>
        <taxon>Actinomycetota</taxon>
        <taxon>Actinomycetes</taxon>
        <taxon>Mycobacteriales</taxon>
        <taxon>Mycobacteriaceae</taxon>
        <taxon>Mycolicibacterium</taxon>
    </lineage>
</organism>
<dbReference type="RefSeq" id="WP_255061480.1">
    <property type="nucleotide sequence ID" value="NZ_JANDBD010000007.1"/>
</dbReference>
<comment type="caution">
    <text evidence="2">The sequence shown here is derived from an EMBL/GenBank/DDBJ whole genome shotgun (WGS) entry which is preliminary data.</text>
</comment>
<name>A0ABT1M4P2_9MYCO</name>
<dbReference type="InterPro" id="IPR032407">
    <property type="entry name" value="MHB"/>
</dbReference>
<evidence type="ECO:0000313" key="3">
    <source>
        <dbReference type="Proteomes" id="UP001651690"/>
    </source>
</evidence>
<feature type="chain" id="PRO_5046270360" evidence="1">
    <location>
        <begin position="23"/>
        <end position="110"/>
    </location>
</feature>
<proteinExistence type="predicted"/>
<protein>
    <submittedName>
        <fullName evidence="2">Hemophore-related protein</fullName>
    </submittedName>
</protein>
<keyword evidence="3" id="KW-1185">Reference proteome</keyword>
<dbReference type="NCBIfam" id="TIGR04529">
    <property type="entry name" value="MTB_hemophore"/>
    <property type="match status" value="1"/>
</dbReference>